<dbReference type="EMBL" id="JACYCD010000047">
    <property type="protein sequence ID" value="KAF8710716.1"/>
    <property type="molecule type" value="Genomic_DNA"/>
</dbReference>
<feature type="region of interest" description="Disordered" evidence="1">
    <location>
        <begin position="28"/>
        <end position="70"/>
    </location>
</feature>
<dbReference type="OrthoDB" id="3253465at2759"/>
<gene>
    <name evidence="2" type="ORF">RHS03_02172</name>
</gene>
<protein>
    <submittedName>
        <fullName evidence="2">Uncharacterized protein</fullName>
    </submittedName>
</protein>
<feature type="non-terminal residue" evidence="2">
    <location>
        <position position="1"/>
    </location>
</feature>
<dbReference type="PANTHER" id="PTHR37535:SF3">
    <property type="entry name" value="FLUG DOMAIN-CONTAINING PROTEIN"/>
    <property type="match status" value="1"/>
</dbReference>
<dbReference type="PANTHER" id="PTHR37535">
    <property type="entry name" value="FLUG DOMAIN PROTEIN"/>
    <property type="match status" value="1"/>
</dbReference>
<dbReference type="Proteomes" id="UP000602905">
    <property type="component" value="Unassembled WGS sequence"/>
</dbReference>
<evidence type="ECO:0000313" key="2">
    <source>
        <dbReference type="EMBL" id="KAF8710716.1"/>
    </source>
</evidence>
<comment type="caution">
    <text evidence="2">The sequence shown here is derived from an EMBL/GenBank/DDBJ whole genome shotgun (WGS) entry which is preliminary data.</text>
</comment>
<accession>A0A8H7HZ03</accession>
<evidence type="ECO:0000313" key="3">
    <source>
        <dbReference type="Proteomes" id="UP000602905"/>
    </source>
</evidence>
<feature type="region of interest" description="Disordered" evidence="1">
    <location>
        <begin position="532"/>
        <end position="551"/>
    </location>
</feature>
<evidence type="ECO:0000256" key="1">
    <source>
        <dbReference type="SAM" id="MobiDB-lite"/>
    </source>
</evidence>
<reference evidence="2" key="1">
    <citation type="submission" date="2020-09" db="EMBL/GenBank/DDBJ databases">
        <title>Comparative genome analyses of four rice-infecting Rhizoctonia solani isolates reveal extensive enrichment of homogalacturonan modification genes.</title>
        <authorList>
            <person name="Lee D.-Y."/>
            <person name="Jeon J."/>
            <person name="Kim K.-T."/>
            <person name="Cheong K."/>
            <person name="Song H."/>
            <person name="Choi G."/>
            <person name="Ko J."/>
            <person name="Opiyo S.O."/>
            <person name="Zuo S."/>
            <person name="Madhav S."/>
            <person name="Lee Y.-H."/>
            <person name="Wang G.-L."/>
        </authorList>
    </citation>
    <scope>NUCLEOTIDE SEQUENCE</scope>
    <source>
        <strain evidence="2">AG1-IA WGL</strain>
    </source>
</reference>
<sequence length="1217" mass="137878">MDNTTLGINAAGNPHLFDNGFLRMLKKPPTTMVDPSGGIIDDPVLTDPPHDSSSGNTNQTAPNPVPFDAELMGLSGNRKALTFIECMRNAFESQTEDLRGQWEEAAEKLMQENIHARSPAVQARRERINKLYRTYVFHQERHLPQERFWEETTFVKHWKKFLIALITCSRGRSGGRVKVDTFKQWCSDLISLVGRNMIDSEGTRVGTKALTSGLYAQFREVSLRFCVQFELSREPPTRLWIGHLELLLIYQVAIRLSEKHGRASVLQTILGTSMVFQVGARVGSLGWSHEQYRDEGKQFMKCKDVVIERMDYGVWDAEVTLMNRKGWNSSDDMARPLKYRLSAVTKTHMLWFDTPSLLLLHLMQMGALKDCKSLVDIFNYKGQFFVIEKEFLEKPLFLERTPQGLGLVDGQPASAIGMTASLNTLGRPAGFTVVNHHALRRDSATFGILFGVQVGQLFLGHQEADSAFADSYTKGTLHLPITEARLGLLDHKLPLHQKISLQRHQREGLVANALLNTGFRIEVSAEEVAEITGDDDSASGVSQEPAKKKGVRGNPLVKLTDEQTEEVMNHPTIKPLVTRLEDLWNELYTLFPREAIRTHGGRKAEWVKSMTNKYKADPICVEHAARIAEACVIPCIIHVSNMLLQLGAEIKTVQQDRTANVRKVTRQVRVKTEKERKEAEAETPTIYTTDEVNQARSYAEKMSSSIQVPKPSEHLKDLEDMIKLPNFGKGILSDECRRILSSANLIQEIKDAEDDQENERDDCLVNEDEEDDQDGIVAPKFQDVDDLKVLDVDLVETKKEWMSRILEPLIVDGFYEQLAKEHNGEFPCLLCKSLPEELKPRTPVGNHPCQEIFPSRVGLERHQDLVHTPWFDLIQYMITEDPEVYRCPAQDCLFRDATPTSVRAHCLKECKEKASFKSIRCAHEKLLEKRRQDRPTREKLQQEKRMRELMGPGIQLAQNVFEGTKKISGTSPEQALRLAQDRRIPKSRVTPHLNAIAALNERARTAIDEEGIIRDPYANRPMEMVSRELSLLSPVILCTATGSRRGIVKIDSSASLPPILLPTPRPPSSSPSLGSPVSLLPQQAPIPLPSLVYHTTIIDISQCHHNLFVHPQTRLYMTRWSHPISFYNHDHNHDQTEYDFYLIVSAHLTDDMVEASNLLQRNASYLSEDLEGNIVSLNAHAQHLRPYVTKPKHPPHKMDPLALEEPEPLIPGYSEEF</sequence>
<name>A0A8H7HZ03_9AGAM</name>
<proteinExistence type="predicted"/>
<organism evidence="2 3">
    <name type="scientific">Rhizoctonia solani</name>
    <dbReference type="NCBI Taxonomy" id="456999"/>
    <lineage>
        <taxon>Eukaryota</taxon>
        <taxon>Fungi</taxon>
        <taxon>Dikarya</taxon>
        <taxon>Basidiomycota</taxon>
        <taxon>Agaricomycotina</taxon>
        <taxon>Agaricomycetes</taxon>
        <taxon>Cantharellales</taxon>
        <taxon>Ceratobasidiaceae</taxon>
        <taxon>Rhizoctonia</taxon>
    </lineage>
</organism>
<feature type="compositionally biased region" description="Polar residues" evidence="1">
    <location>
        <begin position="51"/>
        <end position="62"/>
    </location>
</feature>
<dbReference type="AlphaFoldDB" id="A0A8H7HZ03"/>